<evidence type="ECO:0000313" key="2">
    <source>
        <dbReference type="EMBL" id="MED6153334.1"/>
    </source>
</evidence>
<sequence length="244" mass="28573">MASLSRKRKGKSAQNFESAKFKSLFHEDHYHRYTRFREVLPEARIEVDSDEFTPMKVQINLRKWKRLTKPIQAVGYSLVREFYANAWIRDEERNQPLSYSTFVRGNDIIFFPENDLRLDEVLQELCVEGAQWVFHDDGRHHFFRRTDLKPMARGWYKFVIRSIMPTGNRSEVTVERAVLIHSIILGKDIQVDEIIAEQIYKLVNKAGITTKLLFPGVIERLCAEKKVSIPDETISRLSPISTQS</sequence>
<reference evidence="2 3" key="1">
    <citation type="journal article" date="2023" name="Plants (Basel)">
        <title>Bridging the Gap: Combining Genomics and Transcriptomics Approaches to Understand Stylosanthes scabra, an Orphan Legume from the Brazilian Caatinga.</title>
        <authorList>
            <person name="Ferreira-Neto J.R.C."/>
            <person name="da Silva M.D."/>
            <person name="Binneck E."/>
            <person name="de Melo N.F."/>
            <person name="da Silva R.H."/>
            <person name="de Melo A.L.T.M."/>
            <person name="Pandolfi V."/>
            <person name="Bustamante F.O."/>
            <person name="Brasileiro-Vidal A.C."/>
            <person name="Benko-Iseppon A.M."/>
        </authorList>
    </citation>
    <scope>NUCLEOTIDE SEQUENCE [LARGE SCALE GENOMIC DNA]</scope>
    <source>
        <tissue evidence="2">Leaves</tissue>
    </source>
</reference>
<proteinExistence type="predicted"/>
<dbReference type="Pfam" id="PF20167">
    <property type="entry name" value="Transposase_32"/>
    <property type="match status" value="1"/>
</dbReference>
<accession>A0ABU6TXR3</accession>
<dbReference type="Proteomes" id="UP001341840">
    <property type="component" value="Unassembled WGS sequence"/>
</dbReference>
<evidence type="ECO:0000259" key="1">
    <source>
        <dbReference type="Pfam" id="PF20167"/>
    </source>
</evidence>
<comment type="caution">
    <text evidence="2">The sequence shown here is derived from an EMBL/GenBank/DDBJ whole genome shotgun (WGS) entry which is preliminary data.</text>
</comment>
<keyword evidence="3" id="KW-1185">Reference proteome</keyword>
<dbReference type="InterPro" id="IPR046796">
    <property type="entry name" value="Transposase_32_dom"/>
</dbReference>
<feature type="domain" description="Putative plant transposon protein" evidence="1">
    <location>
        <begin position="62"/>
        <end position="227"/>
    </location>
</feature>
<organism evidence="2 3">
    <name type="scientific">Stylosanthes scabra</name>
    <dbReference type="NCBI Taxonomy" id="79078"/>
    <lineage>
        <taxon>Eukaryota</taxon>
        <taxon>Viridiplantae</taxon>
        <taxon>Streptophyta</taxon>
        <taxon>Embryophyta</taxon>
        <taxon>Tracheophyta</taxon>
        <taxon>Spermatophyta</taxon>
        <taxon>Magnoliopsida</taxon>
        <taxon>eudicotyledons</taxon>
        <taxon>Gunneridae</taxon>
        <taxon>Pentapetalae</taxon>
        <taxon>rosids</taxon>
        <taxon>fabids</taxon>
        <taxon>Fabales</taxon>
        <taxon>Fabaceae</taxon>
        <taxon>Papilionoideae</taxon>
        <taxon>50 kb inversion clade</taxon>
        <taxon>dalbergioids sensu lato</taxon>
        <taxon>Dalbergieae</taxon>
        <taxon>Pterocarpus clade</taxon>
        <taxon>Stylosanthes</taxon>
    </lineage>
</organism>
<name>A0ABU6TXR3_9FABA</name>
<dbReference type="EMBL" id="JASCZI010093508">
    <property type="protein sequence ID" value="MED6153334.1"/>
    <property type="molecule type" value="Genomic_DNA"/>
</dbReference>
<gene>
    <name evidence="2" type="ORF">PIB30_100953</name>
</gene>
<protein>
    <recommendedName>
        <fullName evidence="1">Putative plant transposon protein domain-containing protein</fullName>
    </recommendedName>
</protein>
<evidence type="ECO:0000313" key="3">
    <source>
        <dbReference type="Proteomes" id="UP001341840"/>
    </source>
</evidence>